<comment type="caution">
    <text evidence="1">The sequence shown here is derived from an EMBL/GenBank/DDBJ whole genome shotgun (WGS) entry which is preliminary data.</text>
</comment>
<reference evidence="1 2" key="1">
    <citation type="journal article" date="2021" name="Nat. Commun.">
        <title>Genetic determinants of endophytism in the Arabidopsis root mycobiome.</title>
        <authorList>
            <person name="Mesny F."/>
            <person name="Miyauchi S."/>
            <person name="Thiergart T."/>
            <person name="Pickel B."/>
            <person name="Atanasova L."/>
            <person name="Karlsson M."/>
            <person name="Huettel B."/>
            <person name="Barry K.W."/>
            <person name="Haridas S."/>
            <person name="Chen C."/>
            <person name="Bauer D."/>
            <person name="Andreopoulos W."/>
            <person name="Pangilinan J."/>
            <person name="LaButti K."/>
            <person name="Riley R."/>
            <person name="Lipzen A."/>
            <person name="Clum A."/>
            <person name="Drula E."/>
            <person name="Henrissat B."/>
            <person name="Kohler A."/>
            <person name="Grigoriev I.V."/>
            <person name="Martin F.M."/>
            <person name="Hacquard S."/>
        </authorList>
    </citation>
    <scope>NUCLEOTIDE SEQUENCE [LARGE SCALE GENOMIC DNA]</scope>
    <source>
        <strain evidence="1 2">MPI-SDFR-AT-0079</strain>
    </source>
</reference>
<gene>
    <name evidence="1" type="ORF">F5144DRAFT_481067</name>
</gene>
<dbReference type="EMBL" id="JAGIZQ010000001">
    <property type="protein sequence ID" value="KAH6649383.1"/>
    <property type="molecule type" value="Genomic_DNA"/>
</dbReference>
<evidence type="ECO:0000313" key="2">
    <source>
        <dbReference type="Proteomes" id="UP000724584"/>
    </source>
</evidence>
<dbReference type="Proteomes" id="UP000724584">
    <property type="component" value="Unassembled WGS sequence"/>
</dbReference>
<name>A0ACB7PJV9_9PEZI</name>
<evidence type="ECO:0000313" key="1">
    <source>
        <dbReference type="EMBL" id="KAH6649383.1"/>
    </source>
</evidence>
<accession>A0ACB7PJV9</accession>
<proteinExistence type="predicted"/>
<sequence length="614" mass="68900">MPDVDVLSSATAEPTTRPSFTLDGEHFTQLQFYNHSAFFIPKSPEIFHSTYPFANFKKWLSENDYKTMVTVLTDINRHCEVFQARGISPMIDLGMFAPAPKRAHKIVAFAGDAAVNIESLKEQLEIICEPSNRLDSPEAKTAREDAKQTLRILHSGSIDVKDECNEIITVTSQFDAETTQDEEALAALIAKLDVVLPPRMFEEAVFEKLRITRAQLSTLSERHKCAIQRDRDLKADLREMADSPRFLDVALSYQFTKTQTAQSMLEDCGYTATYNQLVAYGNSQKLELVKSIDNVRGVSWSIRNIGKYIKDAHMSLKNIMNGMNQLEANAGMLVRKLDNLSGQVKPEAAGSRRMSGLHADAAARACNVVLRVAGDFTEKGVIRHDRYPNHHHAPNILAAHYGGKNITSLANLLFVVNEEVIIDPKDVPLLGDPWPGNSKTLSLVYSFGDPATSLRVFVGGAPHGLRLVLTSGDLSGEPQGVTEAANLVSKKGGQLRIHAIVYGYRQITDPEVYERLYNWASTRKPVPITPVTFNWEPHDNLGWRIGKSAAVVYSYDGALRVMEGRDNQDCRCEECRDREKREFGRRHGRVSATRDEFWAQTGERLHMGEMKWWF</sequence>
<organism evidence="1 2">
    <name type="scientific">Chaetomium tenue</name>
    <dbReference type="NCBI Taxonomy" id="1854479"/>
    <lineage>
        <taxon>Eukaryota</taxon>
        <taxon>Fungi</taxon>
        <taxon>Dikarya</taxon>
        <taxon>Ascomycota</taxon>
        <taxon>Pezizomycotina</taxon>
        <taxon>Sordariomycetes</taxon>
        <taxon>Sordariomycetidae</taxon>
        <taxon>Sordariales</taxon>
        <taxon>Chaetomiaceae</taxon>
        <taxon>Chaetomium</taxon>
    </lineage>
</organism>
<protein>
    <submittedName>
        <fullName evidence="1">Uncharacterized protein</fullName>
    </submittedName>
</protein>
<keyword evidence="2" id="KW-1185">Reference proteome</keyword>